<dbReference type="AlphaFoldDB" id="F4LNL9"/>
<dbReference type="GO" id="GO:0042597">
    <property type="term" value="C:periplasmic space"/>
    <property type="evidence" value="ECO:0007669"/>
    <property type="project" value="UniProtKB-SubCell"/>
</dbReference>
<keyword evidence="3" id="KW-0732">Signal</keyword>
<evidence type="ECO:0000256" key="1">
    <source>
        <dbReference type="ARBA" id="ARBA00004418"/>
    </source>
</evidence>
<dbReference type="RefSeq" id="WP_013757592.1">
    <property type="nucleotide sequence ID" value="NC_015500.1"/>
</dbReference>
<organism evidence="4 5">
    <name type="scientific">Treponema brennaborense (strain DSM 12168 / CIP 105900 / DD5/3)</name>
    <dbReference type="NCBI Taxonomy" id="906968"/>
    <lineage>
        <taxon>Bacteria</taxon>
        <taxon>Pseudomonadati</taxon>
        <taxon>Spirochaetota</taxon>
        <taxon>Spirochaetia</taxon>
        <taxon>Spirochaetales</taxon>
        <taxon>Treponemataceae</taxon>
        <taxon>Treponema</taxon>
    </lineage>
</organism>
<feature type="signal peptide" evidence="3">
    <location>
        <begin position="1"/>
        <end position="22"/>
    </location>
</feature>
<dbReference type="EMBL" id="CP002696">
    <property type="protein sequence ID" value="AEE15873.1"/>
    <property type="molecule type" value="Genomic_DNA"/>
</dbReference>
<evidence type="ECO:0000313" key="5">
    <source>
        <dbReference type="Proteomes" id="UP000006546"/>
    </source>
</evidence>
<name>F4LNL9_TREBD</name>
<keyword evidence="5" id="KW-1185">Reference proteome</keyword>
<dbReference type="KEGG" id="tbe:Trebr_0429"/>
<dbReference type="OrthoDB" id="9798191at2"/>
<feature type="chain" id="PRO_5003311030" evidence="3">
    <location>
        <begin position="23"/>
        <end position="447"/>
    </location>
</feature>
<dbReference type="InterPro" id="IPR050490">
    <property type="entry name" value="Bact_solute-bd_prot1"/>
</dbReference>
<accession>F4LNL9</accession>
<gene>
    <name evidence="4" type="ordered locus">Trebr_0429</name>
</gene>
<dbReference type="HOGENOM" id="CLU_031285_12_0_12"/>
<comment type="subcellular location">
    <subcellularLocation>
        <location evidence="1">Periplasm</location>
    </subcellularLocation>
</comment>
<dbReference type="eggNOG" id="COG1653">
    <property type="taxonomic scope" value="Bacteria"/>
</dbReference>
<reference evidence="5" key="1">
    <citation type="submission" date="2011-04" db="EMBL/GenBank/DDBJ databases">
        <title>The complete genome of Treponema brennaborense DSM 12168.</title>
        <authorList>
            <person name="Lucas S."/>
            <person name="Han J."/>
            <person name="Lapidus A."/>
            <person name="Bruce D."/>
            <person name="Goodwin L."/>
            <person name="Pitluck S."/>
            <person name="Peters L."/>
            <person name="Kyrpides N."/>
            <person name="Mavromatis K."/>
            <person name="Ivanova N."/>
            <person name="Mikhailova N."/>
            <person name="Pagani I."/>
            <person name="Teshima H."/>
            <person name="Detter J.C."/>
            <person name="Tapia R."/>
            <person name="Han C."/>
            <person name="Land M."/>
            <person name="Hauser L."/>
            <person name="Markowitz V."/>
            <person name="Cheng J.-F."/>
            <person name="Hugenholtz P."/>
            <person name="Woyke T."/>
            <person name="Wu D."/>
            <person name="Gronow S."/>
            <person name="Wellnitz S."/>
            <person name="Brambilla E."/>
            <person name="Klenk H.-P."/>
            <person name="Eisen J.A."/>
        </authorList>
    </citation>
    <scope>NUCLEOTIDE SEQUENCE [LARGE SCALE GENOMIC DNA]</scope>
    <source>
        <strain evidence="5">DSM 12168 / CIP 105900 / DD5/3</strain>
    </source>
</reference>
<dbReference type="Gene3D" id="3.40.190.10">
    <property type="entry name" value="Periplasmic binding protein-like II"/>
    <property type="match status" value="2"/>
</dbReference>
<dbReference type="STRING" id="906968.Trebr_0429"/>
<evidence type="ECO:0000256" key="2">
    <source>
        <dbReference type="ARBA" id="ARBA00008520"/>
    </source>
</evidence>
<comment type="similarity">
    <text evidence="2">Belongs to the bacterial solute-binding protein 1 family.</text>
</comment>
<evidence type="ECO:0000313" key="4">
    <source>
        <dbReference type="EMBL" id="AEE15873.1"/>
    </source>
</evidence>
<dbReference type="Proteomes" id="UP000006546">
    <property type="component" value="Chromosome"/>
</dbReference>
<dbReference type="InterPro" id="IPR006059">
    <property type="entry name" value="SBP"/>
</dbReference>
<dbReference type="Pfam" id="PF01547">
    <property type="entry name" value="SBP_bac_1"/>
    <property type="match status" value="1"/>
</dbReference>
<protein>
    <submittedName>
        <fullName evidence="4">Extracellular solute-binding protein family 1</fullName>
    </submittedName>
</protein>
<dbReference type="SUPFAM" id="SSF53850">
    <property type="entry name" value="Periplasmic binding protein-like II"/>
    <property type="match status" value="1"/>
</dbReference>
<proteinExistence type="inferred from homology"/>
<evidence type="ECO:0000256" key="3">
    <source>
        <dbReference type="SAM" id="SignalP"/>
    </source>
</evidence>
<dbReference type="PANTHER" id="PTHR43649">
    <property type="entry name" value="ARABINOSE-BINDING PROTEIN-RELATED"/>
    <property type="match status" value="1"/>
</dbReference>
<sequence length="447" mass="48156">MSIKKFTAILLAVSVLVCTVSAGGTKDGSANGKIVLKVLDYADSTAPNAFDDNTYVWEAFEKANPDIIIQREVLFNEPFHQKSAAYAASGNMPDVFYMWPGGRSTAIHTQHLAKDLKPLLEKDGLLADYSTAAMDPAGQIANYIAEIPFGITTTHVMYVNTDILKECGLSIPKTYEELKAQVPVLKAKGYETILMANMDDWVMQSCLFSLVAGRFGGPAWADNIVAGKSKFTDEFMQKAVGFVKQMYDDNVLNKSTLATSYGDVVGLFASGKGAYMIDGDWRAGAFITDQSTGQALISPAKQKSSIEMVTFPAIPGEVVAGSNSSTLGVGYGMSAAIPAGSAKEQAAWKLIKWLSGPVVQQRRLDTGASFPSLAKGIVFDEAKMEPLMIKRVQFYQNAGAVTPVFDSKFEGDVNVACNVGLQQLGLGKKSAADVCKDMQKAWEAFKK</sequence>